<dbReference type="PANTHER" id="PTHR36122">
    <property type="entry name" value="NICOTINAMIDE RIBOSIDE TRANSPORTER PNUC"/>
    <property type="match status" value="1"/>
</dbReference>
<keyword evidence="6" id="KW-1003">Cell membrane</keyword>
<organism evidence="11 12">
    <name type="scientific">Pedobacter gandavensis</name>
    <dbReference type="NCBI Taxonomy" id="2679963"/>
    <lineage>
        <taxon>Bacteria</taxon>
        <taxon>Pseudomonadati</taxon>
        <taxon>Bacteroidota</taxon>
        <taxon>Sphingobacteriia</taxon>
        <taxon>Sphingobacteriales</taxon>
        <taxon>Sphingobacteriaceae</taxon>
        <taxon>Pedobacter</taxon>
    </lineage>
</organism>
<keyword evidence="7 10" id="KW-0812">Transmembrane</keyword>
<evidence type="ECO:0000313" key="11">
    <source>
        <dbReference type="EMBL" id="MBB2150946.1"/>
    </source>
</evidence>
<evidence type="ECO:0000256" key="3">
    <source>
        <dbReference type="ARBA" id="ARBA00006669"/>
    </source>
</evidence>
<evidence type="ECO:0000256" key="9">
    <source>
        <dbReference type="ARBA" id="ARBA00023136"/>
    </source>
</evidence>
<dbReference type="Pfam" id="PF04973">
    <property type="entry name" value="NMN_transporter"/>
    <property type="match status" value="1"/>
</dbReference>
<feature type="transmembrane region" description="Helical" evidence="10">
    <location>
        <begin position="177"/>
        <end position="194"/>
    </location>
</feature>
<keyword evidence="5" id="KW-0813">Transport</keyword>
<reference evidence="11 12" key="1">
    <citation type="submission" date="2019-11" db="EMBL/GenBank/DDBJ databases">
        <title>Description of Pedobacter sp. LMG 31462T.</title>
        <authorList>
            <person name="Carlier A."/>
            <person name="Qi S."/>
            <person name="Vandamme P."/>
        </authorList>
    </citation>
    <scope>NUCLEOTIDE SEQUENCE [LARGE SCALE GENOMIC DNA]</scope>
    <source>
        <strain evidence="11 12">LMG 31462</strain>
    </source>
</reference>
<comment type="caution">
    <text evidence="11">The sequence shown here is derived from an EMBL/GenBank/DDBJ whole genome shotgun (WGS) entry which is preliminary data.</text>
</comment>
<keyword evidence="9 10" id="KW-0472">Membrane</keyword>
<evidence type="ECO:0000256" key="10">
    <source>
        <dbReference type="SAM" id="Phobius"/>
    </source>
</evidence>
<protein>
    <recommendedName>
        <fullName evidence="4">Nicotinamide riboside transporter PnuC</fullName>
    </recommendedName>
</protein>
<evidence type="ECO:0000256" key="5">
    <source>
        <dbReference type="ARBA" id="ARBA00022448"/>
    </source>
</evidence>
<dbReference type="Proteomes" id="UP000636110">
    <property type="component" value="Unassembled WGS sequence"/>
</dbReference>
<sequence>MLLLESSFFQLIADQFIHTTWLEWLGVVSGFICIYLATKENVLSWPISIISVIAYAWVFLDAKMYGDMALQFYFLFTAFYGWYFWIRKKQVHDKPVTKLSKKGWWLAIGSVIILSFALGLFLNHFTDTNVPYEDGFCTALSFVAQLMLTRKILQNWILWIVVDLCYIPLYIYKNLNLSAIFYAFLVVIAIKGYIDWRKTYREQTN</sequence>
<accession>A0ABR6F143</accession>
<gene>
    <name evidence="11" type="ORF">GM920_18770</name>
</gene>
<evidence type="ECO:0000256" key="8">
    <source>
        <dbReference type="ARBA" id="ARBA00022989"/>
    </source>
</evidence>
<evidence type="ECO:0000313" key="12">
    <source>
        <dbReference type="Proteomes" id="UP000636110"/>
    </source>
</evidence>
<dbReference type="PANTHER" id="PTHR36122:SF2">
    <property type="entry name" value="NICOTINAMIDE RIBOSIDE TRANSPORTER PNUC"/>
    <property type="match status" value="1"/>
</dbReference>
<dbReference type="InterPro" id="IPR006419">
    <property type="entry name" value="NMN_transpt_PnuC"/>
</dbReference>
<evidence type="ECO:0000256" key="1">
    <source>
        <dbReference type="ARBA" id="ARBA00002672"/>
    </source>
</evidence>
<evidence type="ECO:0000256" key="2">
    <source>
        <dbReference type="ARBA" id="ARBA00004651"/>
    </source>
</evidence>
<evidence type="ECO:0000256" key="6">
    <source>
        <dbReference type="ARBA" id="ARBA00022475"/>
    </source>
</evidence>
<feature type="transmembrane region" description="Helical" evidence="10">
    <location>
        <begin position="104"/>
        <end position="122"/>
    </location>
</feature>
<feature type="transmembrane region" description="Helical" evidence="10">
    <location>
        <begin position="67"/>
        <end position="84"/>
    </location>
</feature>
<evidence type="ECO:0000256" key="7">
    <source>
        <dbReference type="ARBA" id="ARBA00022692"/>
    </source>
</evidence>
<keyword evidence="8 10" id="KW-1133">Transmembrane helix</keyword>
<comment type="similarity">
    <text evidence="3">Belongs to the nicotinamide ribonucleoside (NR) uptake permease (TC 4.B.1) family.</text>
</comment>
<comment type="subcellular location">
    <subcellularLocation>
        <location evidence="2">Cell membrane</location>
        <topology evidence="2">Multi-pass membrane protein</topology>
    </subcellularLocation>
</comment>
<dbReference type="RefSeq" id="WP_182960369.1">
    <property type="nucleotide sequence ID" value="NZ_WNXC01000008.1"/>
</dbReference>
<proteinExistence type="inferred from homology"/>
<keyword evidence="12" id="KW-1185">Reference proteome</keyword>
<comment type="function">
    <text evidence="1">Required for nicotinamide riboside transport across the inner membrane.</text>
</comment>
<feature type="transmembrane region" description="Helical" evidence="10">
    <location>
        <begin position="21"/>
        <end position="37"/>
    </location>
</feature>
<dbReference type="EMBL" id="WNXC01000008">
    <property type="protein sequence ID" value="MBB2150946.1"/>
    <property type="molecule type" value="Genomic_DNA"/>
</dbReference>
<name>A0ABR6F143_9SPHI</name>
<dbReference type="NCBIfam" id="TIGR01528">
    <property type="entry name" value="NMN_trans_PnuC"/>
    <property type="match status" value="1"/>
</dbReference>
<evidence type="ECO:0000256" key="4">
    <source>
        <dbReference type="ARBA" id="ARBA00017522"/>
    </source>
</evidence>
<feature type="transmembrane region" description="Helical" evidence="10">
    <location>
        <begin position="43"/>
        <end position="60"/>
    </location>
</feature>